<feature type="domain" description="DUF4037" evidence="1">
    <location>
        <begin position="124"/>
        <end position="222"/>
    </location>
</feature>
<organism evidence="2 3">
    <name type="scientific">Brachybacterium hainanense</name>
    <dbReference type="NCBI Taxonomy" id="1541174"/>
    <lineage>
        <taxon>Bacteria</taxon>
        <taxon>Bacillati</taxon>
        <taxon>Actinomycetota</taxon>
        <taxon>Actinomycetes</taxon>
        <taxon>Micrococcales</taxon>
        <taxon>Dermabacteraceae</taxon>
        <taxon>Brachybacterium</taxon>
    </lineage>
</organism>
<protein>
    <submittedName>
        <fullName evidence="2">DUF4037 domain-containing protein</fullName>
    </submittedName>
</protein>
<comment type="caution">
    <text evidence="2">The sequence shown here is derived from an EMBL/GenBank/DDBJ whole genome shotgun (WGS) entry which is preliminary data.</text>
</comment>
<keyword evidence="3" id="KW-1185">Reference proteome</keyword>
<name>A0ABV6RC05_9MICO</name>
<accession>A0ABV6RC05</accession>
<dbReference type="RefSeq" id="WP_376979849.1">
    <property type="nucleotide sequence ID" value="NZ_JBHLSV010000007.1"/>
</dbReference>
<dbReference type="InterPro" id="IPR025117">
    <property type="entry name" value="DUF4037"/>
</dbReference>
<dbReference type="Pfam" id="PF13228">
    <property type="entry name" value="DUF4037"/>
    <property type="match status" value="1"/>
</dbReference>
<proteinExistence type="predicted"/>
<reference evidence="2 3" key="1">
    <citation type="submission" date="2024-09" db="EMBL/GenBank/DDBJ databases">
        <authorList>
            <person name="Sun Q."/>
            <person name="Mori K."/>
        </authorList>
    </citation>
    <scope>NUCLEOTIDE SEQUENCE [LARGE SCALE GENOMIC DNA]</scope>
    <source>
        <strain evidence="2 3">CICC 10874</strain>
    </source>
</reference>
<evidence type="ECO:0000259" key="1">
    <source>
        <dbReference type="Pfam" id="PF13228"/>
    </source>
</evidence>
<evidence type="ECO:0000313" key="3">
    <source>
        <dbReference type="Proteomes" id="UP001589793"/>
    </source>
</evidence>
<sequence>MSEDTAGLDLARSLYREVIAPQLDLPHAACLIGEGSEVLSFDDARSRDHEWGPRLQLFVEASAVRGLRDRLRRALPAEHRGFPTRWFSLASGAIDDHLEVDTLAGWLAARLPTITTTVPDSARWLATPQQHLLQLTQGEVFHDDTAELTALRQAHAWYPADVERWIIAAQWELLSSVDPLISRAREAGDLRGGQLLTVRAVQLVMEMAFLQERRYRPYGKWFGSAFARLDAADELGPMLDAALDPHDPGASRAALDRALLAIGRAHDALGICARVTPRITEFAVGIADAVRPHPVINSGEYIEATVAAIEDSALRDLPRIGTIDQLTHAEDLLINFTDGPATMERELRRRLGA</sequence>
<dbReference type="Proteomes" id="UP001589793">
    <property type="component" value="Unassembled WGS sequence"/>
</dbReference>
<evidence type="ECO:0000313" key="2">
    <source>
        <dbReference type="EMBL" id="MFC0673917.1"/>
    </source>
</evidence>
<gene>
    <name evidence="2" type="ORF">ACFFF6_08105</name>
</gene>
<dbReference type="EMBL" id="JBHLSV010000007">
    <property type="protein sequence ID" value="MFC0673917.1"/>
    <property type="molecule type" value="Genomic_DNA"/>
</dbReference>